<comment type="caution">
    <text evidence="3">The sequence shown here is derived from an EMBL/GenBank/DDBJ whole genome shotgun (WGS) entry which is preliminary data.</text>
</comment>
<proteinExistence type="predicted"/>
<organism evidence="3 4">
    <name type="scientific">Roseateles agri</name>
    <dbReference type="NCBI Taxonomy" id="3098619"/>
    <lineage>
        <taxon>Bacteria</taxon>
        <taxon>Pseudomonadati</taxon>
        <taxon>Pseudomonadota</taxon>
        <taxon>Betaproteobacteria</taxon>
        <taxon>Burkholderiales</taxon>
        <taxon>Sphaerotilaceae</taxon>
        <taxon>Roseateles</taxon>
    </lineage>
</organism>
<dbReference type="RefSeq" id="WP_320423860.1">
    <property type="nucleotide sequence ID" value="NZ_JAXCLA010000005.1"/>
</dbReference>
<dbReference type="Proteomes" id="UP001285263">
    <property type="component" value="Unassembled WGS sequence"/>
</dbReference>
<keyword evidence="2" id="KW-0472">Membrane</keyword>
<feature type="region of interest" description="Disordered" evidence="1">
    <location>
        <begin position="1"/>
        <end position="54"/>
    </location>
</feature>
<keyword evidence="2" id="KW-0812">Transmembrane</keyword>
<keyword evidence="4" id="KW-1185">Reference proteome</keyword>
<evidence type="ECO:0000313" key="4">
    <source>
        <dbReference type="Proteomes" id="UP001285263"/>
    </source>
</evidence>
<accession>A0ABU5DI38</accession>
<reference evidence="3 4" key="1">
    <citation type="submission" date="2023-11" db="EMBL/GenBank/DDBJ databases">
        <title>Paucibacter sp. nov., isolated from fresh soil in Korea.</title>
        <authorList>
            <person name="Le N.T.T."/>
        </authorList>
    </citation>
    <scope>NUCLEOTIDE SEQUENCE [LARGE SCALE GENOMIC DNA]</scope>
    <source>
        <strain evidence="3 4">R3-3</strain>
    </source>
</reference>
<name>A0ABU5DI38_9BURK</name>
<keyword evidence="2" id="KW-1133">Transmembrane helix</keyword>
<dbReference type="EMBL" id="JAXCLA010000005">
    <property type="protein sequence ID" value="MDY0745956.1"/>
    <property type="molecule type" value="Genomic_DNA"/>
</dbReference>
<evidence type="ECO:0000256" key="2">
    <source>
        <dbReference type="SAM" id="Phobius"/>
    </source>
</evidence>
<evidence type="ECO:0000256" key="1">
    <source>
        <dbReference type="SAM" id="MobiDB-lite"/>
    </source>
</evidence>
<sequence>MSEPKEPPPGPGGEPADATANLLAPRRRRHRSSSSSSSSSSSRSSRSPRRRSSKSKRKRWIIALAATGGTALIVLAAGLVLWNWRKPIPPPAMPVASLDEILAAKTVPDWLWWRLRENTAVLVLEFPSLIEQGETMNRMAAFIEKRAGPRDRLLDNGELADLIKRSGDNAATFYSGHDYTMDRLAQFYTLADQADQPTLNGQEQRLRENLLRWGVLKKELDGSYHSTSERALVSFTAEQPDDPQTTQDELIDAKRRESVLRHELSHGEYFTNSNYRQQCWEFWRKGLTENERQMFRKYLGSLDYDPGNEELMVNETQAVLMHTPDTRAFNAQDLGVSDAELERLRERFRNTK</sequence>
<feature type="transmembrane region" description="Helical" evidence="2">
    <location>
        <begin position="60"/>
        <end position="84"/>
    </location>
</feature>
<gene>
    <name evidence="3" type="ORF">SNE35_15655</name>
</gene>
<protein>
    <submittedName>
        <fullName evidence="3">Uncharacterized protein</fullName>
    </submittedName>
</protein>
<evidence type="ECO:0000313" key="3">
    <source>
        <dbReference type="EMBL" id="MDY0745956.1"/>
    </source>
</evidence>
<feature type="compositionally biased region" description="Low complexity" evidence="1">
    <location>
        <begin position="33"/>
        <end position="45"/>
    </location>
</feature>